<name>A0ABV2JJS0_9STRE</name>
<dbReference type="Pfam" id="PF06114">
    <property type="entry name" value="Peptidase_M78"/>
    <property type="match status" value="1"/>
</dbReference>
<dbReference type="PANTHER" id="PTHR43236:SF2">
    <property type="entry name" value="BLL0069 PROTEIN"/>
    <property type="match status" value="1"/>
</dbReference>
<evidence type="ECO:0000313" key="2">
    <source>
        <dbReference type="EMBL" id="MET3634981.1"/>
    </source>
</evidence>
<dbReference type="EMBL" id="JBEPLN010000034">
    <property type="protein sequence ID" value="MET3634981.1"/>
    <property type="molecule type" value="Genomic_DNA"/>
</dbReference>
<keyword evidence="3" id="KW-1185">Reference proteome</keyword>
<dbReference type="PANTHER" id="PTHR43236">
    <property type="entry name" value="ANTITOXIN HIGA1"/>
    <property type="match status" value="1"/>
</dbReference>
<protein>
    <submittedName>
        <fullName evidence="2">Zn-dependent peptidase ImmA (M78 family)</fullName>
    </submittedName>
</protein>
<evidence type="ECO:0000313" key="3">
    <source>
        <dbReference type="Proteomes" id="UP001549037"/>
    </source>
</evidence>
<dbReference type="Gene3D" id="1.10.10.2910">
    <property type="match status" value="1"/>
</dbReference>
<dbReference type="InterPro" id="IPR052345">
    <property type="entry name" value="Rad_response_metalloprotease"/>
</dbReference>
<evidence type="ECO:0000259" key="1">
    <source>
        <dbReference type="Pfam" id="PF06114"/>
    </source>
</evidence>
<dbReference type="RefSeq" id="WP_354369704.1">
    <property type="nucleotide sequence ID" value="NZ_JBEPLN010000034.1"/>
</dbReference>
<dbReference type="InterPro" id="IPR010359">
    <property type="entry name" value="IrrE_HExxH"/>
</dbReference>
<dbReference type="Proteomes" id="UP001549037">
    <property type="component" value="Unassembled WGS sequence"/>
</dbReference>
<organism evidence="2 3">
    <name type="scientific">Streptococcus porcorum</name>
    <dbReference type="NCBI Taxonomy" id="701526"/>
    <lineage>
        <taxon>Bacteria</taxon>
        <taxon>Bacillati</taxon>
        <taxon>Bacillota</taxon>
        <taxon>Bacilli</taxon>
        <taxon>Lactobacillales</taxon>
        <taxon>Streptococcaceae</taxon>
        <taxon>Streptococcus</taxon>
    </lineage>
</organism>
<reference evidence="2 3" key="1">
    <citation type="submission" date="2024-06" db="EMBL/GenBank/DDBJ databases">
        <title>Genomic Encyclopedia of Type Strains, Phase IV (KMG-IV): sequencing the most valuable type-strain genomes for metagenomic binning, comparative biology and taxonomic classification.</title>
        <authorList>
            <person name="Goeker M."/>
        </authorList>
    </citation>
    <scope>NUCLEOTIDE SEQUENCE [LARGE SCALE GENOMIC DNA]</scope>
    <source>
        <strain evidence="2 3">DSM 28302</strain>
    </source>
</reference>
<accession>A0ABV2JJS0</accession>
<comment type="caution">
    <text evidence="2">The sequence shown here is derived from an EMBL/GenBank/DDBJ whole genome shotgun (WGS) entry which is preliminary data.</text>
</comment>
<gene>
    <name evidence="2" type="ORF">ABID28_001643</name>
</gene>
<feature type="domain" description="IrrE N-terminal-like" evidence="1">
    <location>
        <begin position="181"/>
        <end position="283"/>
    </location>
</feature>
<sequence>MIQRLNVNTEVLSTYIRNSNTPIEYLRQKLPNIDKFLKGELEPTFNQISALSKMINVPTGLLLLKEPISSSSLNVDFRTFNSQLLSDISSELKDTIIEMQEKQEFLKEIVENECPFVGIFTFDDDYSDVILKARELLGNEITRGRFDNYRKILGQLGIFIFLNGKYKDNTHRPLNLNEFRGFVLSDKKAPIIFINQLDSKTGQLFTLIHEFVHLLYGDSDLFDGEDPKKRSKTEAIINSITAEILVPKELISDMFDNQIDIRTSLDNLSRKFEVSKFVVLRRLYDLSMVSRKDFMSLQKELEAEFKLIENIKKNSSGGNYHNNLRFRMDSNFFNHVNNAVQQNKITYTDAFGIVGVGYKGYKILSRGG</sequence>
<proteinExistence type="predicted"/>